<sequence>MRIGRIIGCLLGMFLPVVGMAQLTLQECREYARQNYPAVKQLDLLKRTEEFTLQNIRKGYLPQLAVSGKVSYQSDVTKLPFDIPGIETGMEKDQYQISAEVNQLIWDGGVIRNRKEATQAEHAVKQQEVEVGLYTLNDRVDELFFGVLLCDAKLEQNDLLKKQLELNHAQVQACMNAGTANQADLDAVKVEQLEAEQNEEELKAFRKSYAGVLGWLIGRPETVGEVFVRPEIPAVGSGVNRRPELKLYDLQRTSLDVQRKGLMAQNYPKLGLFVQGAYGDPGLNILKGGFSPYYVAGVKLTWNIGGFYTLKNDRKLIELNRHNVDIQQEIFFLNSRMETEQSNRQVDKLRGLMKSDEERIRLRENIRRSAEVKMTNGTLTVTEMLREVLSENQARQEKVLHEIELLQTLYDLQYITNE</sequence>
<accession>A0AAW5N492</accession>
<dbReference type="PANTHER" id="PTHR30026:SF20">
    <property type="entry name" value="OUTER MEMBRANE PROTEIN TOLC"/>
    <property type="match status" value="1"/>
</dbReference>
<evidence type="ECO:0000256" key="1">
    <source>
        <dbReference type="ARBA" id="ARBA00004442"/>
    </source>
</evidence>
<keyword evidence="7" id="KW-0998">Cell outer membrane</keyword>
<evidence type="ECO:0000256" key="7">
    <source>
        <dbReference type="ARBA" id="ARBA00023237"/>
    </source>
</evidence>
<dbReference type="SUPFAM" id="SSF56954">
    <property type="entry name" value="Outer membrane efflux proteins (OEP)"/>
    <property type="match status" value="1"/>
</dbReference>
<evidence type="ECO:0000256" key="3">
    <source>
        <dbReference type="ARBA" id="ARBA00022448"/>
    </source>
</evidence>
<evidence type="ECO:0000256" key="5">
    <source>
        <dbReference type="ARBA" id="ARBA00022692"/>
    </source>
</evidence>
<dbReference type="InterPro" id="IPR051906">
    <property type="entry name" value="TolC-like"/>
</dbReference>
<comment type="similarity">
    <text evidence="2">Belongs to the outer membrane factor (OMF) (TC 1.B.17) family.</text>
</comment>
<dbReference type="GeneID" id="82443028"/>
<keyword evidence="4" id="KW-1134">Transmembrane beta strand</keyword>
<keyword evidence="6" id="KW-0472">Membrane</keyword>
<evidence type="ECO:0000313" key="8">
    <source>
        <dbReference type="EMBL" id="MCR8873478.1"/>
    </source>
</evidence>
<dbReference type="Gene3D" id="1.20.1600.10">
    <property type="entry name" value="Outer membrane efflux proteins (OEP)"/>
    <property type="match status" value="1"/>
</dbReference>
<keyword evidence="5" id="KW-0812">Transmembrane</keyword>
<dbReference type="GO" id="GO:0015562">
    <property type="term" value="F:efflux transmembrane transporter activity"/>
    <property type="evidence" value="ECO:0007669"/>
    <property type="project" value="InterPro"/>
</dbReference>
<organism evidence="8 9">
    <name type="scientific">Phocaeicola barnesiae</name>
    <dbReference type="NCBI Taxonomy" id="376804"/>
    <lineage>
        <taxon>Bacteria</taxon>
        <taxon>Pseudomonadati</taxon>
        <taxon>Bacteroidota</taxon>
        <taxon>Bacteroidia</taxon>
        <taxon>Bacteroidales</taxon>
        <taxon>Bacteroidaceae</taxon>
        <taxon>Phocaeicola</taxon>
    </lineage>
</organism>
<dbReference type="Proteomes" id="UP001204579">
    <property type="component" value="Unassembled WGS sequence"/>
</dbReference>
<evidence type="ECO:0000256" key="4">
    <source>
        <dbReference type="ARBA" id="ARBA00022452"/>
    </source>
</evidence>
<dbReference type="RefSeq" id="WP_018710540.1">
    <property type="nucleotide sequence ID" value="NZ_CAUBSI010000003.1"/>
</dbReference>
<keyword evidence="3" id="KW-0813">Transport</keyword>
<dbReference type="PANTHER" id="PTHR30026">
    <property type="entry name" value="OUTER MEMBRANE PROTEIN TOLC"/>
    <property type="match status" value="1"/>
</dbReference>
<gene>
    <name evidence="8" type="ORF">NW209_05505</name>
</gene>
<dbReference type="InterPro" id="IPR003423">
    <property type="entry name" value="OMP_efflux"/>
</dbReference>
<proteinExistence type="inferred from homology"/>
<dbReference type="GO" id="GO:1990281">
    <property type="term" value="C:efflux pump complex"/>
    <property type="evidence" value="ECO:0007669"/>
    <property type="project" value="TreeGrafter"/>
</dbReference>
<dbReference type="AlphaFoldDB" id="A0AAW5N492"/>
<evidence type="ECO:0000313" key="9">
    <source>
        <dbReference type="Proteomes" id="UP001204579"/>
    </source>
</evidence>
<dbReference type="GO" id="GO:0015288">
    <property type="term" value="F:porin activity"/>
    <property type="evidence" value="ECO:0007669"/>
    <property type="project" value="TreeGrafter"/>
</dbReference>
<name>A0AAW5N492_9BACT</name>
<protein>
    <submittedName>
        <fullName evidence="8">TolC family protein</fullName>
    </submittedName>
</protein>
<comment type="subcellular location">
    <subcellularLocation>
        <location evidence="1">Cell outer membrane</location>
    </subcellularLocation>
</comment>
<comment type="caution">
    <text evidence="8">The sequence shown here is derived from an EMBL/GenBank/DDBJ whole genome shotgun (WGS) entry which is preliminary data.</text>
</comment>
<dbReference type="GO" id="GO:0009279">
    <property type="term" value="C:cell outer membrane"/>
    <property type="evidence" value="ECO:0007669"/>
    <property type="project" value="UniProtKB-SubCell"/>
</dbReference>
<evidence type="ECO:0000256" key="6">
    <source>
        <dbReference type="ARBA" id="ARBA00023136"/>
    </source>
</evidence>
<keyword evidence="9" id="KW-1185">Reference proteome</keyword>
<reference evidence="8 9" key="1">
    <citation type="submission" date="2022-08" db="EMBL/GenBank/DDBJ databases">
        <authorList>
            <person name="Zeman M."/>
            <person name="Kubasova T."/>
        </authorList>
    </citation>
    <scope>NUCLEOTIDE SEQUENCE [LARGE SCALE GENOMIC DNA]</scope>
    <source>
        <strain evidence="8 9">ET62</strain>
    </source>
</reference>
<dbReference type="EMBL" id="JANRHJ010000005">
    <property type="protein sequence ID" value="MCR8873478.1"/>
    <property type="molecule type" value="Genomic_DNA"/>
</dbReference>
<evidence type="ECO:0000256" key="2">
    <source>
        <dbReference type="ARBA" id="ARBA00007613"/>
    </source>
</evidence>
<dbReference type="Pfam" id="PF02321">
    <property type="entry name" value="OEP"/>
    <property type="match status" value="1"/>
</dbReference>